<feature type="transmembrane region" description="Helical" evidence="1">
    <location>
        <begin position="36"/>
        <end position="59"/>
    </location>
</feature>
<keyword evidence="3" id="KW-1185">Reference proteome</keyword>
<evidence type="ECO:0000256" key="1">
    <source>
        <dbReference type="SAM" id="Phobius"/>
    </source>
</evidence>
<comment type="caution">
    <text evidence="2">The sequence shown here is derived from an EMBL/GenBank/DDBJ whole genome shotgun (WGS) entry which is preliminary data.</text>
</comment>
<keyword evidence="1" id="KW-1133">Transmembrane helix</keyword>
<evidence type="ECO:0000313" key="3">
    <source>
        <dbReference type="Proteomes" id="UP001303046"/>
    </source>
</evidence>
<accession>A0ABR1E901</accession>
<dbReference type="Proteomes" id="UP001303046">
    <property type="component" value="Unassembled WGS sequence"/>
</dbReference>
<keyword evidence="1" id="KW-0812">Transmembrane</keyword>
<keyword evidence="1" id="KW-0472">Membrane</keyword>
<gene>
    <name evidence="2" type="primary">Necator_chrV.g21139</name>
    <name evidence="2" type="ORF">RB195_016346</name>
</gene>
<organism evidence="2 3">
    <name type="scientific">Necator americanus</name>
    <name type="common">Human hookworm</name>
    <dbReference type="NCBI Taxonomy" id="51031"/>
    <lineage>
        <taxon>Eukaryota</taxon>
        <taxon>Metazoa</taxon>
        <taxon>Ecdysozoa</taxon>
        <taxon>Nematoda</taxon>
        <taxon>Chromadorea</taxon>
        <taxon>Rhabditida</taxon>
        <taxon>Rhabditina</taxon>
        <taxon>Rhabditomorpha</taxon>
        <taxon>Strongyloidea</taxon>
        <taxon>Ancylostomatidae</taxon>
        <taxon>Bunostominae</taxon>
        <taxon>Necator</taxon>
    </lineage>
</organism>
<evidence type="ECO:0000313" key="2">
    <source>
        <dbReference type="EMBL" id="KAK6759070.1"/>
    </source>
</evidence>
<reference evidence="2 3" key="1">
    <citation type="submission" date="2023-08" db="EMBL/GenBank/DDBJ databases">
        <title>A Necator americanus chromosomal reference genome.</title>
        <authorList>
            <person name="Ilik V."/>
            <person name="Petrzelkova K.J."/>
            <person name="Pardy F."/>
            <person name="Fuh T."/>
            <person name="Niatou-Singa F.S."/>
            <person name="Gouil Q."/>
            <person name="Baker L."/>
            <person name="Ritchie M.E."/>
            <person name="Jex A.R."/>
            <person name="Gazzola D."/>
            <person name="Li H."/>
            <person name="Toshio Fujiwara R."/>
            <person name="Zhan B."/>
            <person name="Aroian R.V."/>
            <person name="Pafco B."/>
            <person name="Schwarz E.M."/>
        </authorList>
    </citation>
    <scope>NUCLEOTIDE SEQUENCE [LARGE SCALE GENOMIC DNA]</scope>
    <source>
        <strain evidence="2 3">Aroian</strain>
        <tissue evidence="2">Whole animal</tissue>
    </source>
</reference>
<sequence>MGTAEEPDKTLFLVGIVRIKIDRKQDLCLNRMAHSIGFYLVLFLVVLQIALVVVSSFNLPPTGMCRGQNGDNCMRCDCMRPYKCVKGQCR</sequence>
<name>A0ABR1E901_NECAM</name>
<protein>
    <submittedName>
        <fullName evidence="2">Uncharacterized protein</fullName>
    </submittedName>
</protein>
<proteinExistence type="predicted"/>
<dbReference type="EMBL" id="JAVFWL010000005">
    <property type="protein sequence ID" value="KAK6759070.1"/>
    <property type="molecule type" value="Genomic_DNA"/>
</dbReference>